<comment type="caution">
    <text evidence="4">The sequence shown here is derived from an EMBL/GenBank/DDBJ whole genome shotgun (WGS) entry which is preliminary data.</text>
</comment>
<keyword evidence="6" id="KW-1185">Reference proteome</keyword>
<dbReference type="Proteomes" id="UP000075418">
    <property type="component" value="Unassembled WGS sequence"/>
</dbReference>
<feature type="transmembrane region" description="Helical" evidence="1">
    <location>
        <begin position="66"/>
        <end position="85"/>
    </location>
</feature>
<reference evidence="3" key="4">
    <citation type="submission" date="2021-09" db="EMBL/GenBank/DDBJ databases">
        <authorList>
            <person name="Gilroy R."/>
        </authorList>
    </citation>
    <scope>NUCLEOTIDE SEQUENCE</scope>
    <source>
        <strain evidence="3">CHK149-3286</strain>
    </source>
</reference>
<keyword evidence="1" id="KW-0472">Membrane</keyword>
<dbReference type="KEGG" id="skl:C7J89_04820"/>
<reference evidence="3" key="3">
    <citation type="journal article" date="2021" name="PeerJ">
        <title>Extensive microbial diversity within the chicken gut microbiome revealed by metagenomics and culture.</title>
        <authorList>
            <person name="Gilroy R."/>
            <person name="Ravi A."/>
            <person name="Getino M."/>
            <person name="Pursley I."/>
            <person name="Horton D.L."/>
            <person name="Alikhan N.F."/>
            <person name="Baker D."/>
            <person name="Gharbi K."/>
            <person name="Hall N."/>
            <person name="Watson M."/>
            <person name="Adriaenssens E.M."/>
            <person name="Foster-Nyarko E."/>
            <person name="Jarju S."/>
            <person name="Secka A."/>
            <person name="Antonio M."/>
            <person name="Oren A."/>
            <person name="Chaudhuri R.R."/>
            <person name="La Ragione R."/>
            <person name="Hildebrand F."/>
            <person name="Pallen M.J."/>
        </authorList>
    </citation>
    <scope>NUCLEOTIDE SEQUENCE</scope>
    <source>
        <strain evidence="3">CHK149-3286</strain>
    </source>
</reference>
<dbReference type="AlphaFoldDB" id="A0A151A1R6"/>
<keyword evidence="1" id="KW-1133">Transmembrane helix</keyword>
<feature type="transmembrane region" description="Helical" evidence="1">
    <location>
        <begin position="37"/>
        <end position="57"/>
    </location>
</feature>
<evidence type="ECO:0000313" key="5">
    <source>
        <dbReference type="Proteomes" id="UP000075418"/>
    </source>
</evidence>
<dbReference type="RefSeq" id="WP_061853483.1">
    <property type="nucleotide sequence ID" value="NZ_BKAQ01000013.1"/>
</dbReference>
<dbReference type="EMBL" id="BKAQ01000013">
    <property type="protein sequence ID" value="GEP82467.1"/>
    <property type="molecule type" value="Genomic_DNA"/>
</dbReference>
<evidence type="ECO:0000256" key="1">
    <source>
        <dbReference type="SAM" id="Phobius"/>
    </source>
</evidence>
<evidence type="ECO:0000313" key="2">
    <source>
        <dbReference type="EMBL" id="GEP82467.1"/>
    </source>
</evidence>
<dbReference type="Proteomes" id="UP000706163">
    <property type="component" value="Unassembled WGS sequence"/>
</dbReference>
<feature type="transmembrane region" description="Helical" evidence="1">
    <location>
        <begin position="7"/>
        <end position="25"/>
    </location>
</feature>
<dbReference type="GeneID" id="69904650"/>
<feature type="transmembrane region" description="Helical" evidence="1">
    <location>
        <begin position="91"/>
        <end position="111"/>
    </location>
</feature>
<reference evidence="4 5" key="1">
    <citation type="submission" date="2016-02" db="EMBL/GenBank/DDBJ databases">
        <title>Draft genome sequence of hydrocarbon degrading Staphylococcus saprophyticus Strain CNV2, isolated from crude-oil contaminated soil from Noonmati Oil Refinery, Guwahati, Assam, India.</title>
        <authorList>
            <person name="Mukherjee A."/>
            <person name="Chettri B."/>
            <person name="Langpoklakpam J."/>
            <person name="Singh A.K."/>
            <person name="Chattopadhyay D.J."/>
        </authorList>
    </citation>
    <scope>NUCLEOTIDE SEQUENCE [LARGE SCALE GENOMIC DNA]</scope>
    <source>
        <strain evidence="4 5">CNV2</strain>
    </source>
</reference>
<accession>A0A151A1R6</accession>
<evidence type="ECO:0000313" key="3">
    <source>
        <dbReference type="EMBL" id="HJF67421.1"/>
    </source>
</evidence>
<reference evidence="2 6" key="2">
    <citation type="submission" date="2019-07" db="EMBL/GenBank/DDBJ databases">
        <title>Whole genome shotgun sequence of Staphylococcus kloosii NBRC 109624.</title>
        <authorList>
            <person name="Hosoyama A."/>
            <person name="Uohara A."/>
            <person name="Ohji S."/>
            <person name="Ichikawa N."/>
        </authorList>
    </citation>
    <scope>NUCLEOTIDE SEQUENCE [LARGE SCALE GENOMIC DNA]</scope>
    <source>
        <strain evidence="2 6">NBRC 109624</strain>
    </source>
</reference>
<proteinExistence type="predicted"/>
<evidence type="ECO:0000313" key="4">
    <source>
        <dbReference type="EMBL" id="KYH13253.1"/>
    </source>
</evidence>
<dbReference type="EMBL" id="DYVT01000043">
    <property type="protein sequence ID" value="HJF67421.1"/>
    <property type="molecule type" value="Genomic_DNA"/>
</dbReference>
<dbReference type="EMBL" id="LUGM01000002">
    <property type="protein sequence ID" value="KYH13253.1"/>
    <property type="molecule type" value="Genomic_DNA"/>
</dbReference>
<protein>
    <submittedName>
        <fullName evidence="4">Uncharacterized protein</fullName>
    </submittedName>
</protein>
<gene>
    <name evidence="4" type="ORF">A0131_00295</name>
    <name evidence="3" type="ORF">K8V85_03830</name>
    <name evidence="2" type="ORF">SKL01_16450</name>
</gene>
<evidence type="ECO:0000313" key="6">
    <source>
        <dbReference type="Proteomes" id="UP000321040"/>
    </source>
</evidence>
<sequence>MKSSIRNILIVLTIILLLSELFYGIPFLGGSFILGLSWQPLFVNMFLYLIMLIILIVDRQNAIKPMAIIPLIGIIGSIIAFIPFIGMIAHWILFFLLLFFLLIILSSPIYVPNKNARVIYTEDRRNKN</sequence>
<organism evidence="4 5">
    <name type="scientific">Staphylococcus kloosii</name>
    <dbReference type="NCBI Taxonomy" id="29384"/>
    <lineage>
        <taxon>Bacteria</taxon>
        <taxon>Bacillati</taxon>
        <taxon>Bacillota</taxon>
        <taxon>Bacilli</taxon>
        <taxon>Bacillales</taxon>
        <taxon>Staphylococcaceae</taxon>
        <taxon>Staphylococcus</taxon>
    </lineage>
</organism>
<dbReference type="Proteomes" id="UP000321040">
    <property type="component" value="Unassembled WGS sequence"/>
</dbReference>
<keyword evidence="1" id="KW-0812">Transmembrane</keyword>
<name>A0A151A1R6_9STAP</name>